<evidence type="ECO:0000313" key="2">
    <source>
        <dbReference type="Proteomes" id="UP001419268"/>
    </source>
</evidence>
<dbReference type="PANTHER" id="PTHR35133:SF1">
    <property type="entry name" value="PROTEIN EFFECTOR OF TRANSCRIPTION 2-RELATED"/>
    <property type="match status" value="1"/>
</dbReference>
<reference evidence="1 2" key="1">
    <citation type="submission" date="2024-01" db="EMBL/GenBank/DDBJ databases">
        <title>Genome assemblies of Stephania.</title>
        <authorList>
            <person name="Yang L."/>
        </authorList>
    </citation>
    <scope>NUCLEOTIDE SEQUENCE [LARGE SCALE GENOMIC DNA]</scope>
    <source>
        <strain evidence="1">JXDWG</strain>
        <tissue evidence="1">Leaf</tissue>
    </source>
</reference>
<dbReference type="AlphaFoldDB" id="A0AAP0HYN7"/>
<dbReference type="Proteomes" id="UP001419268">
    <property type="component" value="Unassembled WGS sequence"/>
</dbReference>
<dbReference type="PANTHER" id="PTHR35133">
    <property type="entry name" value="PROTEIN EFFECTOR OF TRANSCRIPTION 2-RELATED"/>
    <property type="match status" value="1"/>
</dbReference>
<dbReference type="EMBL" id="JBBNAG010000010">
    <property type="protein sequence ID" value="KAK9101220.1"/>
    <property type="molecule type" value="Genomic_DNA"/>
</dbReference>
<dbReference type="InterPro" id="IPR038909">
    <property type="entry name" value="Effector_transcript"/>
</dbReference>
<dbReference type="Pfam" id="PF19239">
    <property type="entry name" value="GIY_YIG_domain"/>
    <property type="match status" value="2"/>
</dbReference>
<name>A0AAP0HYN7_9MAGN</name>
<proteinExistence type="predicted"/>
<gene>
    <name evidence="1" type="ORF">Scep_024650</name>
</gene>
<evidence type="ECO:0000313" key="1">
    <source>
        <dbReference type="EMBL" id="KAK9101220.1"/>
    </source>
</evidence>
<accession>A0AAP0HYN7</accession>
<comment type="caution">
    <text evidence="1">The sequence shown here is derived from an EMBL/GenBank/DDBJ whole genome shotgun (WGS) entry which is preliminary data.</text>
</comment>
<keyword evidence="2" id="KW-1185">Reference proteome</keyword>
<dbReference type="GO" id="GO:0003677">
    <property type="term" value="F:DNA binding"/>
    <property type="evidence" value="ECO:0007669"/>
    <property type="project" value="InterPro"/>
</dbReference>
<sequence>MSATRLKREECKRTKHDSIFSQWKILIGPNDWKNYSMGKDGTERYRIHNLPISCSCPGLYELGIASTLNDLGRDIGKLSHDRIIVVYLGQAENLRTRLQYYGRDGSHLDGDNSFGIPCNSDGFGFQKGPGLFRQIFSRGFPIVFRWTQVRTDLFPFEMISLCSKIDEVSIQKKRIVRGLLMDLIRMQIKKPDVVLVHVWMNVPSNEGGAVVSFAEEDEIKSLRKGSHWTMENKKEAEKAEALLLRTFDYAWNKGGNGVRRRNDVLLKLDEIVSNSISVDMIRRKFQQWMWDNSFGRKKVGIRIKSIHATETESTSSIDSENKDPRFRIFKLGRSRPSLVRNKSSISDAELVPVGSVPILNESISQNILITTRNGVLMMDQCDKSVVCGVVFDDGSVCMEEPVQGRKRCILHKGMRTNGSICKSRADCKLIICGARLGHGMTCMEMPVKGRKRCELHKGMKVKTTTIP</sequence>
<organism evidence="1 2">
    <name type="scientific">Stephania cephalantha</name>
    <dbReference type="NCBI Taxonomy" id="152367"/>
    <lineage>
        <taxon>Eukaryota</taxon>
        <taxon>Viridiplantae</taxon>
        <taxon>Streptophyta</taxon>
        <taxon>Embryophyta</taxon>
        <taxon>Tracheophyta</taxon>
        <taxon>Spermatophyta</taxon>
        <taxon>Magnoliopsida</taxon>
        <taxon>Ranunculales</taxon>
        <taxon>Menispermaceae</taxon>
        <taxon>Menispermoideae</taxon>
        <taxon>Cissampelideae</taxon>
        <taxon>Stephania</taxon>
    </lineage>
</organism>
<dbReference type="GO" id="GO:0006355">
    <property type="term" value="P:regulation of DNA-templated transcription"/>
    <property type="evidence" value="ECO:0007669"/>
    <property type="project" value="InterPro"/>
</dbReference>
<protein>
    <submittedName>
        <fullName evidence="1">Uncharacterized protein</fullName>
    </submittedName>
</protein>